<gene>
    <name evidence="3" type="primary">ureF</name>
    <name evidence="4" type="ORF">WMO46_03435</name>
</gene>
<dbReference type="PIRSF" id="PIRSF009467">
    <property type="entry name" value="Ureas_acces_UreF"/>
    <property type="match status" value="1"/>
</dbReference>
<dbReference type="InterPro" id="IPR038277">
    <property type="entry name" value="UreF_sf"/>
</dbReference>
<keyword evidence="5" id="KW-1185">Reference proteome</keyword>
<dbReference type="HAMAP" id="MF_01385">
    <property type="entry name" value="UreF"/>
    <property type="match status" value="1"/>
</dbReference>
<evidence type="ECO:0000256" key="3">
    <source>
        <dbReference type="HAMAP-Rule" id="MF_01385"/>
    </source>
</evidence>
<evidence type="ECO:0000256" key="2">
    <source>
        <dbReference type="ARBA" id="ARBA00023186"/>
    </source>
</evidence>
<dbReference type="RefSeq" id="WP_349093794.1">
    <property type="nucleotide sequence ID" value="NZ_JBBMFL010000003.1"/>
</dbReference>
<comment type="caution">
    <text evidence="4">The sequence shown here is derived from an EMBL/GenBank/DDBJ whole genome shotgun (WGS) entry which is preliminary data.</text>
</comment>
<dbReference type="Proteomes" id="UP001460202">
    <property type="component" value="Unassembled WGS sequence"/>
</dbReference>
<keyword evidence="2 3" id="KW-0143">Chaperone</keyword>
<dbReference type="PANTHER" id="PTHR33620">
    <property type="entry name" value="UREASE ACCESSORY PROTEIN F"/>
    <property type="match status" value="1"/>
</dbReference>
<dbReference type="EMBL" id="JBBMFL010000003">
    <property type="protein sequence ID" value="MEQ2544004.1"/>
    <property type="molecule type" value="Genomic_DNA"/>
</dbReference>
<comment type="function">
    <text evidence="3">Required for maturation of urease via the functional incorporation of the urease nickel metallocenter.</text>
</comment>
<dbReference type="PANTHER" id="PTHR33620:SF1">
    <property type="entry name" value="UREASE ACCESSORY PROTEIN F"/>
    <property type="match status" value="1"/>
</dbReference>
<evidence type="ECO:0000313" key="5">
    <source>
        <dbReference type="Proteomes" id="UP001460202"/>
    </source>
</evidence>
<accession>A0ABV1GUC7</accession>
<reference evidence="4 5" key="1">
    <citation type="submission" date="2024-03" db="EMBL/GenBank/DDBJ databases">
        <title>Human intestinal bacterial collection.</title>
        <authorList>
            <person name="Pauvert C."/>
            <person name="Hitch T.C.A."/>
            <person name="Clavel T."/>
        </authorList>
    </citation>
    <scope>NUCLEOTIDE SEQUENCE [LARGE SCALE GENOMIC DNA]</scope>
    <source>
        <strain evidence="4 5">CLA-KB-H122</strain>
    </source>
</reference>
<evidence type="ECO:0000256" key="1">
    <source>
        <dbReference type="ARBA" id="ARBA00022988"/>
    </source>
</evidence>
<dbReference type="InterPro" id="IPR002639">
    <property type="entry name" value="UreF"/>
</dbReference>
<dbReference type="Pfam" id="PF01730">
    <property type="entry name" value="UreF"/>
    <property type="match status" value="1"/>
</dbReference>
<comment type="subunit">
    <text evidence="3">UreD, UreF and UreG form a complex that acts as a GTP-hydrolysis-dependent molecular chaperone, activating the urease apoprotein by helping to assemble the nickel containing metallocenter of UreC. The UreE protein probably delivers the nickel.</text>
</comment>
<comment type="similarity">
    <text evidence="3">Belongs to the UreF family.</text>
</comment>
<dbReference type="Gene3D" id="1.10.4190.10">
    <property type="entry name" value="Urease accessory protein UreF"/>
    <property type="match status" value="1"/>
</dbReference>
<name>A0ABV1GUC7_9BACT</name>
<protein>
    <recommendedName>
        <fullName evidence="3">Urease accessory protein UreF</fullName>
    </recommendedName>
</protein>
<keyword evidence="3" id="KW-0963">Cytoplasm</keyword>
<comment type="subcellular location">
    <subcellularLocation>
        <location evidence="3">Cytoplasm</location>
    </subcellularLocation>
</comment>
<organism evidence="4 5">
    <name type="scientific">Alistipes intestinihominis</name>
    <dbReference type="NCBI Taxonomy" id="3133172"/>
    <lineage>
        <taxon>Bacteria</taxon>
        <taxon>Pseudomonadati</taxon>
        <taxon>Bacteroidota</taxon>
        <taxon>Bacteroidia</taxon>
        <taxon>Bacteroidales</taxon>
        <taxon>Rikenellaceae</taxon>
        <taxon>Alistipes</taxon>
    </lineage>
</organism>
<proteinExistence type="inferred from homology"/>
<evidence type="ECO:0000313" key="4">
    <source>
        <dbReference type="EMBL" id="MEQ2544004.1"/>
    </source>
</evidence>
<keyword evidence="1 3" id="KW-0996">Nickel insertion</keyword>
<sequence>MYTTITNMRMRSKPTPMTDNATTVMRLLEFTDSAFPVGTFSFSNGLETAAEEGLVYDAATLEQYAQDIVRQAAFTDGVAALHAFRSYNLGYYEGILNADRQALLCKMNAEARLMTRRMGKKLAELSKQIFPDETAARWLGDIAGDRTPGTYPVAQGIVFAACGISEKELFCSHQYGVVNMVVSAALRCVRVSHYDTQRILFRTAEKLGELYDTASDMDFDDMYTFVPQIDILASLHEKGTKRMFMN</sequence>